<feature type="chain" id="PRO_5015433331" description="Outer membrane protein beta-barrel domain-containing protein" evidence="1">
    <location>
        <begin position="20"/>
        <end position="225"/>
    </location>
</feature>
<dbReference type="RefSeq" id="WP_109360103.1">
    <property type="nucleotide sequence ID" value="NZ_QFRJ01000010.1"/>
</dbReference>
<dbReference type="OrthoDB" id="9782229at2"/>
<evidence type="ECO:0000256" key="1">
    <source>
        <dbReference type="SAM" id="SignalP"/>
    </source>
</evidence>
<keyword evidence="1" id="KW-0732">Signal</keyword>
<reference evidence="2 3" key="1">
    <citation type="submission" date="2018-05" db="EMBL/GenBank/DDBJ databases">
        <title>Brumimicrobium oceani sp. nov., isolated from coastal sediment.</title>
        <authorList>
            <person name="Kou Y."/>
        </authorList>
    </citation>
    <scope>NUCLEOTIDE SEQUENCE [LARGE SCALE GENOMIC DNA]</scope>
    <source>
        <strain evidence="2 3">C305</strain>
    </source>
</reference>
<protein>
    <recommendedName>
        <fullName evidence="4">Outer membrane protein beta-barrel domain-containing protein</fullName>
    </recommendedName>
</protein>
<accession>A0A2U2XB31</accession>
<evidence type="ECO:0008006" key="4">
    <source>
        <dbReference type="Google" id="ProtNLM"/>
    </source>
</evidence>
<name>A0A2U2XB31_9FLAO</name>
<sequence length="225" mass="25615">MKKVIFALLFLSISAVSFSQNRNFRMVKPYKWMLGVYWNGVIDDGLGSSYLLNTDKSWNISELPTSLNLDVYFLKGMSVDFIASVNTYKLGKTIDKDTTRSGQFISIKSHFKYSFGYVMDQQWFDPFVFAGVGYTSREALDNEGMIGASFGAGFNLMMIGGFGIQVRGSGNIGFLSGESNYGHAHLGFIYKVQDLDKKPSRSFTKKKYQWGFKKPRYKKPRSRRM</sequence>
<gene>
    <name evidence="2" type="ORF">DIT68_12265</name>
</gene>
<organism evidence="2 3">
    <name type="scientific">Brumimicrobium oceani</name>
    <dbReference type="NCBI Taxonomy" id="2100725"/>
    <lineage>
        <taxon>Bacteria</taxon>
        <taxon>Pseudomonadati</taxon>
        <taxon>Bacteroidota</taxon>
        <taxon>Flavobacteriia</taxon>
        <taxon>Flavobacteriales</taxon>
        <taxon>Crocinitomicaceae</taxon>
        <taxon>Brumimicrobium</taxon>
    </lineage>
</organism>
<dbReference type="AlphaFoldDB" id="A0A2U2XB31"/>
<evidence type="ECO:0000313" key="2">
    <source>
        <dbReference type="EMBL" id="PWH84911.1"/>
    </source>
</evidence>
<dbReference type="Proteomes" id="UP000245370">
    <property type="component" value="Unassembled WGS sequence"/>
</dbReference>
<keyword evidence="3" id="KW-1185">Reference proteome</keyword>
<reference evidence="2 3" key="2">
    <citation type="submission" date="2018-05" db="EMBL/GenBank/DDBJ databases">
        <authorList>
            <person name="Lanie J.A."/>
            <person name="Ng W.-L."/>
            <person name="Kazmierczak K.M."/>
            <person name="Andrzejewski T.M."/>
            <person name="Davidsen T.M."/>
            <person name="Wayne K.J."/>
            <person name="Tettelin H."/>
            <person name="Glass J.I."/>
            <person name="Rusch D."/>
            <person name="Podicherti R."/>
            <person name="Tsui H.-C.T."/>
            <person name="Winkler M.E."/>
        </authorList>
    </citation>
    <scope>NUCLEOTIDE SEQUENCE [LARGE SCALE GENOMIC DNA]</scope>
    <source>
        <strain evidence="2 3">C305</strain>
    </source>
</reference>
<evidence type="ECO:0000313" key="3">
    <source>
        <dbReference type="Proteomes" id="UP000245370"/>
    </source>
</evidence>
<comment type="caution">
    <text evidence="2">The sequence shown here is derived from an EMBL/GenBank/DDBJ whole genome shotgun (WGS) entry which is preliminary data.</text>
</comment>
<dbReference type="EMBL" id="QFRJ01000010">
    <property type="protein sequence ID" value="PWH84911.1"/>
    <property type="molecule type" value="Genomic_DNA"/>
</dbReference>
<proteinExistence type="predicted"/>
<feature type="signal peptide" evidence="1">
    <location>
        <begin position="1"/>
        <end position="19"/>
    </location>
</feature>